<dbReference type="RefSeq" id="WP_015660065.1">
    <property type="nucleotide sequence ID" value="NC_020504.1"/>
</dbReference>
<dbReference type="STRING" id="1214101.BN159_5348"/>
<evidence type="ECO:0000313" key="1">
    <source>
        <dbReference type="EMBL" id="CCK29727.1"/>
    </source>
</evidence>
<sequence length="173" mass="19049">MIATLTKPEQLARHGRLISTFTLVAGPEPDRREAGGLAVSVPPRLLTEEFGRGRVVRFEDVDFPSALTHTPTRRFLSETGLPEEHALFHLHMDEVLPTLTEAHSAEPSYALPPDADRLIILGHLEDANTLLLNGETGTLLTWTPTDPTPHPLPADVSTLAFTLWLLHRDTLCA</sequence>
<dbReference type="KEGG" id="sdv:BN159_5348"/>
<dbReference type="HOGENOM" id="CLU_1546679_0_0_11"/>
<dbReference type="OrthoDB" id="4323058at2"/>
<dbReference type="InterPro" id="IPR025851">
    <property type="entry name" value="SUKH-4"/>
</dbReference>
<organism evidence="1 2">
    <name type="scientific">Streptomyces davaonensis (strain DSM 101723 / JCM 4913 / KCC S-0913 / 768)</name>
    <dbReference type="NCBI Taxonomy" id="1214101"/>
    <lineage>
        <taxon>Bacteria</taxon>
        <taxon>Bacillati</taxon>
        <taxon>Actinomycetota</taxon>
        <taxon>Actinomycetes</taxon>
        <taxon>Kitasatosporales</taxon>
        <taxon>Streptomycetaceae</taxon>
        <taxon>Streptomyces</taxon>
    </lineage>
</organism>
<accession>K4R9A2</accession>
<reference evidence="1 2" key="1">
    <citation type="journal article" date="2012" name="J. Bacteriol.">
        <title>Genome sequence of the bacterium Streptomyces davawensis JCM 4913 and heterologous production of the unique antibiotic roseoflavin.</title>
        <authorList>
            <person name="Jankowitsch F."/>
            <person name="Schwarz J."/>
            <person name="Ruckert C."/>
            <person name="Gust B."/>
            <person name="Szczepanowski R."/>
            <person name="Blom J."/>
            <person name="Pelzer S."/>
            <person name="Kalinowski J."/>
            <person name="Mack M."/>
        </authorList>
    </citation>
    <scope>NUCLEOTIDE SEQUENCE [LARGE SCALE GENOMIC DNA]</scope>
    <source>
        <strain evidence="2">DSM 101723 / JCM 4913 / KCC S-0913 / 768</strain>
    </source>
</reference>
<evidence type="ECO:0000313" key="2">
    <source>
        <dbReference type="Proteomes" id="UP000008043"/>
    </source>
</evidence>
<dbReference type="Pfam" id="PF14435">
    <property type="entry name" value="SUKH-4"/>
    <property type="match status" value="1"/>
</dbReference>
<keyword evidence="2" id="KW-1185">Reference proteome</keyword>
<name>K4R9A2_STRDJ</name>
<proteinExistence type="predicted"/>
<dbReference type="eggNOG" id="ENOG5034CE0">
    <property type="taxonomic scope" value="Bacteria"/>
</dbReference>
<evidence type="ECO:0008006" key="3">
    <source>
        <dbReference type="Google" id="ProtNLM"/>
    </source>
</evidence>
<dbReference type="EMBL" id="HE971709">
    <property type="protein sequence ID" value="CCK29727.1"/>
    <property type="molecule type" value="Genomic_DNA"/>
</dbReference>
<protein>
    <recommendedName>
        <fullName evidence="3">SUKH-4 immunity protein of toxin-antitoxin system</fullName>
    </recommendedName>
</protein>
<dbReference type="Proteomes" id="UP000008043">
    <property type="component" value="Chromosome"/>
</dbReference>
<dbReference type="PATRIC" id="fig|1214101.3.peg.5430"/>
<dbReference type="AlphaFoldDB" id="K4R9A2"/>
<gene>
    <name evidence="1" type="ORF">BN159_5348</name>
</gene>